<dbReference type="SUPFAM" id="SSF56112">
    <property type="entry name" value="Protein kinase-like (PK-like)"/>
    <property type="match status" value="1"/>
</dbReference>
<dbReference type="HOGENOM" id="CLU_891634_0_0_1"/>
<dbReference type="PANTHER" id="PTHR38248">
    <property type="entry name" value="FUNK1 6"/>
    <property type="match status" value="1"/>
</dbReference>
<evidence type="ECO:0000259" key="1">
    <source>
        <dbReference type="PROSITE" id="PS50011"/>
    </source>
</evidence>
<evidence type="ECO:0000313" key="2">
    <source>
        <dbReference type="EMBL" id="ESK81856.1"/>
    </source>
</evidence>
<proteinExistence type="predicted"/>
<dbReference type="InterPro" id="IPR040976">
    <property type="entry name" value="Pkinase_fungal"/>
</dbReference>
<dbReference type="EMBL" id="AWSO01002201">
    <property type="protein sequence ID" value="ESK81856.1"/>
    <property type="molecule type" value="Genomic_DNA"/>
</dbReference>
<feature type="domain" description="Protein kinase" evidence="1">
    <location>
        <begin position="1"/>
        <end position="270"/>
    </location>
</feature>
<dbReference type="AlphaFoldDB" id="V2WMS7"/>
<gene>
    <name evidence="2" type="ORF">Moror_9623</name>
</gene>
<dbReference type="InterPro" id="IPR011009">
    <property type="entry name" value="Kinase-like_dom_sf"/>
</dbReference>
<dbReference type="InterPro" id="IPR000719">
    <property type="entry name" value="Prot_kinase_dom"/>
</dbReference>
<dbReference type="Gene3D" id="1.10.510.10">
    <property type="entry name" value="Transferase(Phosphotransferase) domain 1"/>
    <property type="match status" value="1"/>
</dbReference>
<accession>V2WMS7</accession>
<organism evidence="2 3">
    <name type="scientific">Moniliophthora roreri (strain MCA 2997)</name>
    <name type="common">Cocoa frosty pod rot fungus</name>
    <name type="synonym">Crinipellis roreri</name>
    <dbReference type="NCBI Taxonomy" id="1381753"/>
    <lineage>
        <taxon>Eukaryota</taxon>
        <taxon>Fungi</taxon>
        <taxon>Dikarya</taxon>
        <taxon>Basidiomycota</taxon>
        <taxon>Agaricomycotina</taxon>
        <taxon>Agaricomycetes</taxon>
        <taxon>Agaricomycetidae</taxon>
        <taxon>Agaricales</taxon>
        <taxon>Marasmiineae</taxon>
        <taxon>Marasmiaceae</taxon>
        <taxon>Moniliophthora</taxon>
    </lineage>
</organism>
<comment type="caution">
    <text evidence="2">The sequence shown here is derived from an EMBL/GenBank/DDBJ whole genome shotgun (WGS) entry which is preliminary data.</text>
</comment>
<dbReference type="GO" id="GO:0005524">
    <property type="term" value="F:ATP binding"/>
    <property type="evidence" value="ECO:0007669"/>
    <property type="project" value="InterPro"/>
</dbReference>
<reference evidence="2 3" key="1">
    <citation type="journal article" date="2014" name="BMC Genomics">
        <title>Genome and secretome analysis of the hemibiotrophic fungal pathogen, Moniliophthora roreri, which causes frosty pod rot disease of cacao: mechanisms of the biotrophic and necrotrophic phases.</title>
        <authorList>
            <person name="Meinhardt L.W."/>
            <person name="Costa G.G.L."/>
            <person name="Thomazella D.P.T."/>
            <person name="Teixeira P.J.P.L."/>
            <person name="Carazzolle M.F."/>
            <person name="Schuster S.C."/>
            <person name="Carlson J.E."/>
            <person name="Guiltinan M.J."/>
            <person name="Mieczkowski P."/>
            <person name="Farmer A."/>
            <person name="Ramaraj T."/>
            <person name="Crozier J."/>
            <person name="Davis R.E."/>
            <person name="Shao J."/>
            <person name="Melnick R.L."/>
            <person name="Pereira G.A.G."/>
            <person name="Bailey B.A."/>
        </authorList>
    </citation>
    <scope>NUCLEOTIDE SEQUENCE [LARGE SCALE GENOMIC DNA]</scope>
    <source>
        <strain evidence="2 3">MCA 2997</strain>
    </source>
</reference>
<dbReference type="PANTHER" id="PTHR38248:SF2">
    <property type="entry name" value="FUNK1 11"/>
    <property type="match status" value="1"/>
</dbReference>
<dbReference type="PROSITE" id="PS50011">
    <property type="entry name" value="PROTEIN_KINASE_DOM"/>
    <property type="match status" value="1"/>
</dbReference>
<dbReference type="GO" id="GO:0004672">
    <property type="term" value="F:protein kinase activity"/>
    <property type="evidence" value="ECO:0007669"/>
    <property type="project" value="InterPro"/>
</dbReference>
<sequence length="312" mass="36355">MVQQYNLLLFPRREVKLHSRMHTSSGRQQSAPIHRRIVRHRPLGAPLHKFKKNSQVIDAMKDALFAHQKLHDEAGILHRDISPSHILIGERGGGVLVDWDDDPFALHDRSIQADETSEELSPRIGTMQFLSPNLITEPLKFPKPDRADNHESFFHVLRWLSLVWGEHPRTGFWVTARVLKMYEQTICDYIWCSYHTAAYKKDDIIDRFMKYDSGYRRLASKPIRDLLVDLEAVVVSRYDDDESRPTLDELQIGKKRYESKMDMLMDSEWMIERFAKAARELSIAGDTARVNRYIEVSVLNGVEGMAYYLDEE</sequence>
<dbReference type="Proteomes" id="UP000017559">
    <property type="component" value="Unassembled WGS sequence"/>
</dbReference>
<name>V2WMS7_MONRO</name>
<protein>
    <recommendedName>
        <fullName evidence="1">Protein kinase domain-containing protein</fullName>
    </recommendedName>
</protein>
<dbReference type="Pfam" id="PF17667">
    <property type="entry name" value="Pkinase_fungal"/>
    <property type="match status" value="1"/>
</dbReference>
<dbReference type="OrthoDB" id="5584477at2759"/>
<keyword evidence="3" id="KW-1185">Reference proteome</keyword>
<evidence type="ECO:0000313" key="3">
    <source>
        <dbReference type="Proteomes" id="UP000017559"/>
    </source>
</evidence>
<dbReference type="KEGG" id="mrr:Moror_9623"/>